<evidence type="ECO:0008006" key="4">
    <source>
        <dbReference type="Google" id="ProtNLM"/>
    </source>
</evidence>
<evidence type="ECO:0000313" key="2">
    <source>
        <dbReference type="EMBL" id="MDT2545111.1"/>
    </source>
</evidence>
<dbReference type="RefSeq" id="WP_010743706.1">
    <property type="nucleotide sequence ID" value="NZ_BAAAXM010000014.1"/>
</dbReference>
<dbReference type="EMBL" id="JARPXM010000008">
    <property type="protein sequence ID" value="MDT2538438.1"/>
    <property type="molecule type" value="Genomic_DNA"/>
</dbReference>
<comment type="caution">
    <text evidence="2">The sequence shown here is derived from an EMBL/GenBank/DDBJ whole genome shotgun (WGS) entry which is preliminary data.</text>
</comment>
<organism evidence="2 3">
    <name type="scientific">Enterococcus raffinosus</name>
    <dbReference type="NCBI Taxonomy" id="71452"/>
    <lineage>
        <taxon>Bacteria</taxon>
        <taxon>Bacillati</taxon>
        <taxon>Bacillota</taxon>
        <taxon>Bacilli</taxon>
        <taxon>Lactobacillales</taxon>
        <taxon>Enterococcaceae</taxon>
        <taxon>Enterococcus</taxon>
    </lineage>
</organism>
<proteinExistence type="predicted"/>
<evidence type="ECO:0000313" key="3">
    <source>
        <dbReference type="Proteomes" id="UP001254770"/>
    </source>
</evidence>
<accession>A0AAW8TBB7</accession>
<dbReference type="Proteomes" id="UP001249240">
    <property type="component" value="Unassembled WGS sequence"/>
</dbReference>
<protein>
    <recommendedName>
        <fullName evidence="4">Phage protein</fullName>
    </recommendedName>
</protein>
<sequence>MEYQYVVQVKTIVGEMIEETFETHREALCYATNYGIVKASKVFKSGEVVHEFNY</sequence>
<dbReference type="Proteomes" id="UP001254770">
    <property type="component" value="Unassembled WGS sequence"/>
</dbReference>
<gene>
    <name evidence="2" type="ORF">P7D69_12240</name>
    <name evidence="1" type="ORF">P7D78_09890</name>
</gene>
<dbReference type="EMBL" id="JARPXL010000011">
    <property type="protein sequence ID" value="MDT2545111.1"/>
    <property type="molecule type" value="Genomic_DNA"/>
</dbReference>
<reference evidence="2" key="1">
    <citation type="submission" date="2023-03" db="EMBL/GenBank/DDBJ databases">
        <authorList>
            <person name="Shen W."/>
            <person name="Cai J."/>
        </authorList>
    </citation>
    <scope>NUCLEOTIDE SEQUENCE</scope>
    <source>
        <strain evidence="1">B646-2</strain>
        <strain evidence="2">Y15</strain>
    </source>
</reference>
<dbReference type="AlphaFoldDB" id="A0AAW8TBB7"/>
<evidence type="ECO:0000313" key="1">
    <source>
        <dbReference type="EMBL" id="MDT2538438.1"/>
    </source>
</evidence>
<name>A0AAW8TBB7_9ENTE</name>